<keyword evidence="2" id="KW-1133">Transmembrane helix</keyword>
<gene>
    <name evidence="3" type="ORF">EZS28_046219</name>
</gene>
<evidence type="ECO:0000256" key="2">
    <source>
        <dbReference type="SAM" id="Phobius"/>
    </source>
</evidence>
<accession>A0A5J4TIN1</accession>
<dbReference type="EMBL" id="SNRW01030137">
    <property type="protein sequence ID" value="KAA6358254.1"/>
    <property type="molecule type" value="Genomic_DNA"/>
</dbReference>
<protein>
    <submittedName>
        <fullName evidence="3">Uncharacterized protein</fullName>
    </submittedName>
</protein>
<keyword evidence="2" id="KW-0472">Membrane</keyword>
<feature type="coiled-coil region" evidence="1">
    <location>
        <begin position="141"/>
        <end position="175"/>
    </location>
</feature>
<keyword evidence="1" id="KW-0175">Coiled coil</keyword>
<name>A0A5J4TIN1_9EUKA</name>
<evidence type="ECO:0000313" key="3">
    <source>
        <dbReference type="EMBL" id="KAA6358254.1"/>
    </source>
</evidence>
<dbReference type="Proteomes" id="UP000324800">
    <property type="component" value="Unassembled WGS sequence"/>
</dbReference>
<feature type="transmembrane region" description="Helical" evidence="2">
    <location>
        <begin position="199"/>
        <end position="219"/>
    </location>
</feature>
<comment type="caution">
    <text evidence="3">The sequence shown here is derived from an EMBL/GenBank/DDBJ whole genome shotgun (WGS) entry which is preliminary data.</text>
</comment>
<evidence type="ECO:0000313" key="4">
    <source>
        <dbReference type="Proteomes" id="UP000324800"/>
    </source>
</evidence>
<organism evidence="3 4">
    <name type="scientific">Streblomastix strix</name>
    <dbReference type="NCBI Taxonomy" id="222440"/>
    <lineage>
        <taxon>Eukaryota</taxon>
        <taxon>Metamonada</taxon>
        <taxon>Preaxostyla</taxon>
        <taxon>Oxymonadida</taxon>
        <taxon>Streblomastigidae</taxon>
        <taxon>Streblomastix</taxon>
    </lineage>
</organism>
<dbReference type="AlphaFoldDB" id="A0A5J4TIN1"/>
<feature type="coiled-coil region" evidence="1">
    <location>
        <begin position="46"/>
        <end position="113"/>
    </location>
</feature>
<proteinExistence type="predicted"/>
<reference evidence="3 4" key="1">
    <citation type="submission" date="2019-03" db="EMBL/GenBank/DDBJ databases">
        <title>Single cell metagenomics reveals metabolic interactions within the superorganism composed of flagellate Streblomastix strix and complex community of Bacteroidetes bacteria on its surface.</title>
        <authorList>
            <person name="Treitli S.C."/>
            <person name="Kolisko M."/>
            <person name="Husnik F."/>
            <person name="Keeling P."/>
            <person name="Hampl V."/>
        </authorList>
    </citation>
    <scope>NUCLEOTIDE SEQUENCE [LARGE SCALE GENOMIC DNA]</scope>
    <source>
        <strain evidence="3">ST1C</strain>
    </source>
</reference>
<sequence>MGEAFIPQEVEFYDPKNLDAIFAKENEKDEEQLRKRITTQVTLKFANFHQEEMRKIENRIQKMKEENQQLIEQKEQEMQQREERLNQYIAMIEEEKKKNEEASNQEIEELKLTSSNQLQETIEKFQREKKDTLILAAQDHRQKLEEMDKTYVQQISQLEKQIQDLGENNAQGDNRVQRLDLQMGIQLILDQIQMEIQVLILQILLLIIFHQLFLAYFPLDKLKLSLHFPLFYPLLQLNRYPLLSLDEFDIRTGRRI</sequence>
<keyword evidence="2" id="KW-0812">Transmembrane</keyword>
<evidence type="ECO:0000256" key="1">
    <source>
        <dbReference type="SAM" id="Coils"/>
    </source>
</evidence>